<dbReference type="InterPro" id="IPR055354">
    <property type="entry name" value="DUF7507"/>
</dbReference>
<feature type="domain" description="DUF7507" evidence="3">
    <location>
        <begin position="294"/>
        <end position="394"/>
    </location>
</feature>
<dbReference type="EMBL" id="LT629770">
    <property type="protein sequence ID" value="SDS52734.1"/>
    <property type="molecule type" value="Genomic_DNA"/>
</dbReference>
<dbReference type="InterPro" id="IPR051172">
    <property type="entry name" value="Chlamydia_OmcB"/>
</dbReference>
<feature type="region of interest" description="Disordered" evidence="1">
    <location>
        <begin position="1208"/>
        <end position="1236"/>
    </location>
</feature>
<feature type="domain" description="DUF7507" evidence="3">
    <location>
        <begin position="1238"/>
        <end position="1340"/>
    </location>
</feature>
<keyword evidence="2" id="KW-0472">Membrane</keyword>
<gene>
    <name evidence="4" type="ORF">SAMN04489809_2053</name>
</gene>
<feature type="domain" description="DUF7507" evidence="3">
    <location>
        <begin position="177"/>
        <end position="281"/>
    </location>
</feature>
<feature type="region of interest" description="Disordered" evidence="1">
    <location>
        <begin position="1441"/>
        <end position="1465"/>
    </location>
</feature>
<proteinExistence type="predicted"/>
<feature type="region of interest" description="Disordered" evidence="1">
    <location>
        <begin position="24"/>
        <end position="53"/>
    </location>
</feature>
<dbReference type="PANTHER" id="PTHR34819:SF3">
    <property type="entry name" value="CELL SURFACE PROTEIN"/>
    <property type="match status" value="1"/>
</dbReference>
<accession>A0A1H1SXU1</accession>
<feature type="region of interest" description="Disordered" evidence="1">
    <location>
        <begin position="1086"/>
        <end position="1113"/>
    </location>
</feature>
<dbReference type="GO" id="GO:0005975">
    <property type="term" value="P:carbohydrate metabolic process"/>
    <property type="evidence" value="ECO:0007669"/>
    <property type="project" value="UniProtKB-ARBA"/>
</dbReference>
<feature type="domain" description="DUF7507" evidence="3">
    <location>
        <begin position="530"/>
        <end position="636"/>
    </location>
</feature>
<feature type="region of interest" description="Disordered" evidence="1">
    <location>
        <begin position="737"/>
        <end position="773"/>
    </location>
</feature>
<feature type="domain" description="DUF7507" evidence="3">
    <location>
        <begin position="883"/>
        <end position="987"/>
    </location>
</feature>
<feature type="region of interest" description="Disordered" evidence="1">
    <location>
        <begin position="1330"/>
        <end position="1352"/>
    </location>
</feature>
<feature type="compositionally biased region" description="Low complexity" evidence="1">
    <location>
        <begin position="873"/>
        <end position="889"/>
    </location>
</feature>
<feature type="domain" description="DUF7507" evidence="3">
    <location>
        <begin position="1118"/>
        <end position="1221"/>
    </location>
</feature>
<feature type="region of interest" description="Disordered" evidence="1">
    <location>
        <begin position="620"/>
        <end position="639"/>
    </location>
</feature>
<dbReference type="eggNOG" id="COG2304">
    <property type="taxonomic scope" value="Bacteria"/>
</dbReference>
<evidence type="ECO:0000256" key="2">
    <source>
        <dbReference type="SAM" id="Phobius"/>
    </source>
</evidence>
<feature type="domain" description="DUF7507" evidence="3">
    <location>
        <begin position="766"/>
        <end position="870"/>
    </location>
</feature>
<reference evidence="4 5" key="1">
    <citation type="submission" date="2016-10" db="EMBL/GenBank/DDBJ databases">
        <authorList>
            <person name="de Groot N.N."/>
        </authorList>
    </citation>
    <scope>NUCLEOTIDE SEQUENCE [LARGE SCALE GENOMIC DNA]</scope>
    <source>
        <strain evidence="4 5">DSM 15019</strain>
    </source>
</reference>
<evidence type="ECO:0000313" key="5">
    <source>
        <dbReference type="Proteomes" id="UP000182126"/>
    </source>
</evidence>
<sequence>MPGRPLAPGAQTTCRASYTLTQTDVDGGSVSNTATATGVPPGSLTPPVSPPSTVRVPVDPAPAISLEKSSETTAITGAGQTIDYSFLVTNTGNVTLTNVGIDEESFSGTGALDVTCPAGAASLVPGAEVTCTASYTVTAADYNTSALTNTATATGTPPTGTAPVSSPSTVEIPVTSAPALTVAKTADRTEITAAGQTITYSFLITNTGNVTIADVGVTETSFTGTGTAPVVTCPAAAASLAPGAQVTCTAPYVVTQADIDAGGVTNTATVTGEPPTGEPPVSPPSTVVVPADETPAITLVKTADPTSITAAGATVDYAFLVTNTGNVTLTDITVTETAFSGTGTAPEITCPAAAATLAPGAQVTCTASYEATQADVDAGQVTNTATATGTPPRDLEPPVSAPSTAIVTVPGAPALTVAKTADRTEITAAGDVITYSFLVTNTGNVTIADVTVDEVSFSGTGATPVVTCPAAAASLEPGAQVTCTATYEVTQADIDAGGVTNTATVTGDPPGTLEPPVSPPSEVEVPSIETPGITVVKSADPSTAAGYTVGTEITYTFVVTNTGNVTLTDVTVDETAFTGSGEVSAISCPAGAASLAPGAQVECTATYTLTQADIDAGQLSNTATATGTPPSGTPPVSPPTTVEIPGDPAPALTVAKTADRTEITAAGQTITYSFLVTNTGNVTVRDVTVEEGTFTGTGPAPVVTCPAGAATMIPGAQVTCTAEYVVTQADIDAGGVTNTATVTGTPPSGEPPVSPPSEVEVPSEPSPGLSVSKTADRTEITAAGQTITYSFLVANTGNVTLTDVEVTEASFTGSGTPPVIECPAAVASLAPGDEVTCTAEYVVTQADVDAGGVTNTATTTGTPPSGEPPVSPPSEVEVPSEPSPGLSVVKSSDRSTITAAGQTITYSFLVTNTGNVTIADVTVEETGFTGTGTAPVVTCPAGAASLAPGAQVTCTAPYVVTQADLDGGGVTNTATVTGTPPSGEPPVSPPSTVLVPGDPAPALTVAKTADRTEITAAGQTITYSFLLTNTGNVTLTDVGVDEVSFTGTGTAPVVTCPAGAESLAPGAEVTCTAPYVVTQADVDAGGVTNTATGTGTPPSGQPPVSPPSTVEVPSEGLPALTVAKTADLTRISAAGQTITYSFLITNTGNVTMTDVGVDEVSFSGTGTAPVITCPAAAASLAPGATVTCTAPYVVTQADVDAGQLTNTAVATGEPPTAPPTSEPPLTPPSTVELPGDRNPAIAVVKSASPDTAAAYVVGQDITYSFVVTNTGNVTLTDVTITEGDFSGTGPLSAIDCPPGTASMAPGAQLICTATYVLTQEDIDAGQVTNSATATGVPPGDLQPPVSPPSEARVPALSTPGLSIVKSATPAVMTTVGETLEYSFVVTNTGNVTLADVAVDDTDFSGEGELSAITCPDDAARIIPGQTVTCAATYTTTQADVDSGRLTNTATATGTPPSGEPPVSPPSTVEVPFDGTNSLAIEKRATTVDVNANRLIDLGDRVEWTIIVTNTGAQTVSDIVVSDPTAGAVTCPATSLASGEQMTCTVPPHTIDAADVRRGEVRNVATVTGNTPAGPIDPPTSQTVTRVVPTPPTGLAVTGGTLAAGGLLLGGVMVLAGLGLGLTRMRRREEEQEQR</sequence>
<dbReference type="Proteomes" id="UP000182126">
    <property type="component" value="Chromosome I"/>
</dbReference>
<dbReference type="InterPro" id="IPR013783">
    <property type="entry name" value="Ig-like_fold"/>
</dbReference>
<dbReference type="eggNOG" id="COG1361">
    <property type="taxonomic scope" value="Bacteria"/>
</dbReference>
<dbReference type="PANTHER" id="PTHR34819">
    <property type="entry name" value="LARGE CYSTEINE-RICH PERIPLASMIC PROTEIN OMCB"/>
    <property type="match status" value="1"/>
</dbReference>
<feature type="compositionally biased region" description="Low complexity" evidence="1">
    <location>
        <begin position="756"/>
        <end position="772"/>
    </location>
</feature>
<feature type="domain" description="DUF7507" evidence="3">
    <location>
        <begin position="61"/>
        <end position="164"/>
    </location>
</feature>
<feature type="compositionally biased region" description="Low complexity" evidence="1">
    <location>
        <begin position="737"/>
        <end position="747"/>
    </location>
</feature>
<feature type="domain" description="DUF7507" evidence="3">
    <location>
        <begin position="412"/>
        <end position="512"/>
    </location>
</feature>
<feature type="domain" description="DUF7507" evidence="3">
    <location>
        <begin position="6"/>
        <end position="43"/>
    </location>
</feature>
<keyword evidence="2" id="KW-1133">Transmembrane helix</keyword>
<feature type="region of interest" description="Disordered" evidence="1">
    <location>
        <begin position="852"/>
        <end position="889"/>
    </location>
</feature>
<dbReference type="InterPro" id="IPR047589">
    <property type="entry name" value="DUF11_rpt"/>
</dbReference>
<feature type="compositionally biased region" description="Low complexity" evidence="1">
    <location>
        <begin position="1086"/>
        <end position="1098"/>
    </location>
</feature>
<dbReference type="Gene3D" id="2.60.40.10">
    <property type="entry name" value="Immunoglobulins"/>
    <property type="match status" value="2"/>
</dbReference>
<feature type="domain" description="DUF7507" evidence="3">
    <location>
        <begin position="1477"/>
        <end position="1574"/>
    </location>
</feature>
<protein>
    <submittedName>
        <fullName evidence="4">Conserved repeat domain-containing protein</fullName>
    </submittedName>
</protein>
<evidence type="ECO:0000313" key="4">
    <source>
        <dbReference type="EMBL" id="SDS52734.1"/>
    </source>
</evidence>
<feature type="compositionally biased region" description="Low complexity" evidence="1">
    <location>
        <begin position="852"/>
        <end position="864"/>
    </location>
</feature>
<feature type="domain" description="DUF7507" evidence="3">
    <location>
        <begin position="1000"/>
        <end position="1104"/>
    </location>
</feature>
<feature type="transmembrane region" description="Helical" evidence="2">
    <location>
        <begin position="1601"/>
        <end position="1621"/>
    </location>
</feature>
<feature type="domain" description="DUF7507" evidence="3">
    <location>
        <begin position="1358"/>
        <end position="1462"/>
    </location>
</feature>
<name>A0A1H1SXU1_9MICO</name>
<dbReference type="Pfam" id="PF24346">
    <property type="entry name" value="DUF7507"/>
    <property type="match status" value="14"/>
</dbReference>
<dbReference type="NCBIfam" id="TIGR01451">
    <property type="entry name" value="B_ant_repeat"/>
    <property type="match status" value="7"/>
</dbReference>
<feature type="compositionally biased region" description="Pro residues" evidence="1">
    <location>
        <begin position="1215"/>
        <end position="1227"/>
    </location>
</feature>
<evidence type="ECO:0000256" key="1">
    <source>
        <dbReference type="SAM" id="MobiDB-lite"/>
    </source>
</evidence>
<keyword evidence="2" id="KW-0812">Transmembrane</keyword>
<feature type="domain" description="DUF7507" evidence="3">
    <location>
        <begin position="649"/>
        <end position="753"/>
    </location>
</feature>
<organism evidence="4 5">
    <name type="scientific">Microbacterium paraoxydans</name>
    <dbReference type="NCBI Taxonomy" id="199592"/>
    <lineage>
        <taxon>Bacteria</taxon>
        <taxon>Bacillati</taxon>
        <taxon>Actinomycetota</taxon>
        <taxon>Actinomycetes</taxon>
        <taxon>Micrococcales</taxon>
        <taxon>Microbacteriaceae</taxon>
        <taxon>Microbacterium</taxon>
    </lineage>
</organism>
<feature type="compositionally biased region" description="Polar residues" evidence="1">
    <location>
        <begin position="24"/>
        <end position="36"/>
    </location>
</feature>
<evidence type="ECO:0000259" key="3">
    <source>
        <dbReference type="Pfam" id="PF24346"/>
    </source>
</evidence>
<feature type="region of interest" description="Disordered" evidence="1">
    <location>
        <begin position="150"/>
        <end position="170"/>
    </location>
</feature>